<evidence type="ECO:0000256" key="1">
    <source>
        <dbReference type="SAM" id="Phobius"/>
    </source>
</evidence>
<comment type="caution">
    <text evidence="2">The sequence shown here is derived from an EMBL/GenBank/DDBJ whole genome shotgun (WGS) entry which is preliminary data.</text>
</comment>
<evidence type="ECO:0000313" key="2">
    <source>
        <dbReference type="EMBL" id="KJV08011.1"/>
    </source>
</evidence>
<dbReference type="AlphaFoldDB" id="A0A0F3IMS7"/>
<dbReference type="SUPFAM" id="SSF47413">
    <property type="entry name" value="lambda repressor-like DNA-binding domains"/>
    <property type="match status" value="1"/>
</dbReference>
<keyword evidence="3" id="KW-1185">Reference proteome</keyword>
<name>A0A0F3IMS7_9GAMM</name>
<reference evidence="2 3" key="2">
    <citation type="journal article" date="2016" name="Microb. Ecol.">
        <title>Genome Characteristics of a Novel Type I Methanotroph (Sn10-6) Isolated from a Flooded Indian Rice Field.</title>
        <authorList>
            <person name="Rahalkar M.C."/>
            <person name="Pandit P.S."/>
            <person name="Dhakephalkar P.K."/>
            <person name="Pore S."/>
            <person name="Arora P."/>
            <person name="Kapse N."/>
        </authorList>
    </citation>
    <scope>NUCLEOTIDE SEQUENCE [LARGE SCALE GENOMIC DNA]</scope>
    <source>
        <strain evidence="2 3">Sn10-6</strain>
    </source>
</reference>
<keyword evidence="1" id="KW-0472">Membrane</keyword>
<dbReference type="Proteomes" id="UP000033684">
    <property type="component" value="Unassembled WGS sequence"/>
</dbReference>
<reference evidence="3" key="1">
    <citation type="submission" date="2015-03" db="EMBL/GenBank/DDBJ databases">
        <title>Draft genome sequence of a novel methanotroph (Sn10-6) isolated from flooded ricefield rhizosphere in India.</title>
        <authorList>
            <person name="Pandit P.S."/>
            <person name="Pore S.D."/>
            <person name="Arora P."/>
            <person name="Kapse N.G."/>
            <person name="Dhakephalkar P.K."/>
            <person name="Rahalkar M.C."/>
        </authorList>
    </citation>
    <scope>NUCLEOTIDE SEQUENCE [LARGE SCALE GENOMIC DNA]</scope>
    <source>
        <strain evidence="3">Sn10-6</strain>
    </source>
</reference>
<organism evidence="2 3">
    <name type="scientific">Methylocucumis oryzae</name>
    <dbReference type="NCBI Taxonomy" id="1632867"/>
    <lineage>
        <taxon>Bacteria</taxon>
        <taxon>Pseudomonadati</taxon>
        <taxon>Pseudomonadota</taxon>
        <taxon>Gammaproteobacteria</taxon>
        <taxon>Methylococcales</taxon>
        <taxon>Methylococcaceae</taxon>
        <taxon>Methylocucumis</taxon>
    </lineage>
</organism>
<feature type="transmembrane region" description="Helical" evidence="1">
    <location>
        <begin position="6"/>
        <end position="27"/>
    </location>
</feature>
<sequence>MIQKVSLYATTHFVIKFDFLVYAMYLLTMKNITTLKALINSIDAPSKKAARKIIAEKIGLKEPTIKSLANGTRRITAENATHLSKAFPIKRSSLRPDLFDD</sequence>
<dbReference type="Gene3D" id="1.10.260.40">
    <property type="entry name" value="lambda repressor-like DNA-binding domains"/>
    <property type="match status" value="1"/>
</dbReference>
<keyword evidence="1" id="KW-0812">Transmembrane</keyword>
<proteinExistence type="predicted"/>
<protein>
    <submittedName>
        <fullName evidence="2">Uncharacterized protein</fullName>
    </submittedName>
</protein>
<dbReference type="InterPro" id="IPR010982">
    <property type="entry name" value="Lambda_DNA-bd_dom_sf"/>
</dbReference>
<gene>
    <name evidence="2" type="ORF">VZ94_00925</name>
</gene>
<evidence type="ECO:0000313" key="3">
    <source>
        <dbReference type="Proteomes" id="UP000033684"/>
    </source>
</evidence>
<dbReference type="GO" id="GO:0003677">
    <property type="term" value="F:DNA binding"/>
    <property type="evidence" value="ECO:0007669"/>
    <property type="project" value="InterPro"/>
</dbReference>
<accession>A0A0F3IMS7</accession>
<dbReference type="RefSeq" id="WP_045777782.1">
    <property type="nucleotide sequence ID" value="NZ_LAJX01000007.1"/>
</dbReference>
<dbReference type="EMBL" id="LAJX01000007">
    <property type="protein sequence ID" value="KJV08011.1"/>
    <property type="molecule type" value="Genomic_DNA"/>
</dbReference>
<keyword evidence="1" id="KW-1133">Transmembrane helix</keyword>